<reference evidence="1 2" key="1">
    <citation type="submission" date="2019-05" db="EMBL/GenBank/DDBJ databases">
        <title>Another draft genome of Portunus trituberculatus and its Hox gene families provides insights of decapod evolution.</title>
        <authorList>
            <person name="Jeong J.-H."/>
            <person name="Song I."/>
            <person name="Kim S."/>
            <person name="Choi T."/>
            <person name="Kim D."/>
            <person name="Ryu S."/>
            <person name="Kim W."/>
        </authorList>
    </citation>
    <scope>NUCLEOTIDE SEQUENCE [LARGE SCALE GENOMIC DNA]</scope>
    <source>
        <tissue evidence="1">Muscle</tissue>
    </source>
</reference>
<organism evidence="1 2">
    <name type="scientific">Portunus trituberculatus</name>
    <name type="common">Swimming crab</name>
    <name type="synonym">Neptunus trituberculatus</name>
    <dbReference type="NCBI Taxonomy" id="210409"/>
    <lineage>
        <taxon>Eukaryota</taxon>
        <taxon>Metazoa</taxon>
        <taxon>Ecdysozoa</taxon>
        <taxon>Arthropoda</taxon>
        <taxon>Crustacea</taxon>
        <taxon>Multicrustacea</taxon>
        <taxon>Malacostraca</taxon>
        <taxon>Eumalacostraca</taxon>
        <taxon>Eucarida</taxon>
        <taxon>Decapoda</taxon>
        <taxon>Pleocyemata</taxon>
        <taxon>Brachyura</taxon>
        <taxon>Eubrachyura</taxon>
        <taxon>Portunoidea</taxon>
        <taxon>Portunidae</taxon>
        <taxon>Portuninae</taxon>
        <taxon>Portunus</taxon>
    </lineage>
</organism>
<gene>
    <name evidence="1" type="ORF">E2C01_051717</name>
</gene>
<dbReference type="AlphaFoldDB" id="A0A5B7GBS3"/>
<evidence type="ECO:0000313" key="2">
    <source>
        <dbReference type="Proteomes" id="UP000324222"/>
    </source>
</evidence>
<sequence>MQGGVSSNTLRRRLIKQGKEVVITTNTDEARGRTTAPINKGNVWNGRNLQASKTEVVVKDAQSVQERSPSR</sequence>
<dbReference type="EMBL" id="VSRR010015026">
    <property type="protein sequence ID" value="MPC57730.1"/>
    <property type="molecule type" value="Genomic_DNA"/>
</dbReference>
<keyword evidence="2" id="KW-1185">Reference proteome</keyword>
<evidence type="ECO:0000313" key="1">
    <source>
        <dbReference type="EMBL" id="MPC57730.1"/>
    </source>
</evidence>
<name>A0A5B7GBS3_PORTR</name>
<proteinExistence type="predicted"/>
<accession>A0A5B7GBS3</accession>
<comment type="caution">
    <text evidence="1">The sequence shown here is derived from an EMBL/GenBank/DDBJ whole genome shotgun (WGS) entry which is preliminary data.</text>
</comment>
<protein>
    <submittedName>
        <fullName evidence="1">Uncharacterized protein</fullName>
    </submittedName>
</protein>
<dbReference type="Proteomes" id="UP000324222">
    <property type="component" value="Unassembled WGS sequence"/>
</dbReference>